<reference evidence="2" key="1">
    <citation type="journal article" date="2023" name="Hortic. Res.">
        <title>A chromosome-level phased genome enabling allele-level studies in sweet orange: a case study on citrus Huanglongbing tolerance.</title>
        <authorList>
            <person name="Wu B."/>
            <person name="Yu Q."/>
            <person name="Deng Z."/>
            <person name="Duan Y."/>
            <person name="Luo F."/>
            <person name="Gmitter F. Jr."/>
        </authorList>
    </citation>
    <scope>NUCLEOTIDE SEQUENCE [LARGE SCALE GENOMIC DNA]</scope>
    <source>
        <strain evidence="2">cv. Valencia</strain>
    </source>
</reference>
<comment type="caution">
    <text evidence="1">The sequence shown here is derived from an EMBL/GenBank/DDBJ whole genome shotgun (WGS) entry which is preliminary data.</text>
</comment>
<dbReference type="EMBL" id="CM039171">
    <property type="protein sequence ID" value="KAH9792930.1"/>
    <property type="molecule type" value="Genomic_DNA"/>
</dbReference>
<evidence type="ECO:0000313" key="2">
    <source>
        <dbReference type="Proteomes" id="UP000829398"/>
    </source>
</evidence>
<gene>
    <name evidence="1" type="ORF">KPL71_004348</name>
</gene>
<keyword evidence="2" id="KW-1185">Reference proteome</keyword>
<accession>A0ACB8N4P6</accession>
<sequence length="283" mass="32488">MSNSSTSKATWNPQTLDVFCDLCIKEVDVGHRLGTHLTSQGYENLIKEFTKEIGLDYNRTQMKNKWDSLRTDWKLRKNLIGKETGLRWNYRLRTIDASEEWWEKKIKKNPQFSRFQKNGIDPELEKKINLMFMNTVATGEHVWVPSSGFPLESNDASESLRVESTVDSDEYIVSDDSKGSKGKRVALKGNKVGGVVKLSRQLERLIDAVEKRNTTSNSQNDTSGKEIYKALEVVASLPNIEAGSKVWLFASQLFTDKVKRDLFNEIKDPNVKLKWLNYEKDTK</sequence>
<evidence type="ECO:0000313" key="1">
    <source>
        <dbReference type="EMBL" id="KAH9792930.1"/>
    </source>
</evidence>
<dbReference type="Proteomes" id="UP000829398">
    <property type="component" value="Chromosome 2"/>
</dbReference>
<proteinExistence type="predicted"/>
<protein>
    <submittedName>
        <fullName evidence="1">Myb DNA-bind 3 domain-containing protein</fullName>
    </submittedName>
</protein>
<organism evidence="1 2">
    <name type="scientific">Citrus sinensis</name>
    <name type="common">Sweet orange</name>
    <name type="synonym">Citrus aurantium var. sinensis</name>
    <dbReference type="NCBI Taxonomy" id="2711"/>
    <lineage>
        <taxon>Eukaryota</taxon>
        <taxon>Viridiplantae</taxon>
        <taxon>Streptophyta</taxon>
        <taxon>Embryophyta</taxon>
        <taxon>Tracheophyta</taxon>
        <taxon>Spermatophyta</taxon>
        <taxon>Magnoliopsida</taxon>
        <taxon>eudicotyledons</taxon>
        <taxon>Gunneridae</taxon>
        <taxon>Pentapetalae</taxon>
        <taxon>rosids</taxon>
        <taxon>malvids</taxon>
        <taxon>Sapindales</taxon>
        <taxon>Rutaceae</taxon>
        <taxon>Aurantioideae</taxon>
        <taxon>Citrus</taxon>
    </lineage>
</organism>
<name>A0ACB8N4P6_CITSI</name>